<gene>
    <name evidence="12" type="ORF">LPC04_10610</name>
</gene>
<dbReference type="Gene3D" id="1.10.760.10">
    <property type="entry name" value="Cytochrome c-like domain"/>
    <property type="match status" value="2"/>
</dbReference>
<keyword evidence="13" id="KW-1185">Reference proteome</keyword>
<comment type="cofactor">
    <cofactor evidence="8">
        <name>heme</name>
        <dbReference type="ChEBI" id="CHEBI:30413"/>
    </cofactor>
    <text evidence="8">Binds 2 heme groups.</text>
</comment>
<evidence type="ECO:0000256" key="2">
    <source>
        <dbReference type="ARBA" id="ARBA00022617"/>
    </source>
</evidence>
<name>A0A9X1YJR5_9BURK</name>
<keyword evidence="6" id="KW-0560">Oxidoreductase</keyword>
<evidence type="ECO:0000256" key="10">
    <source>
        <dbReference type="SAM" id="SignalP"/>
    </source>
</evidence>
<dbReference type="PANTHER" id="PTHR30600">
    <property type="entry name" value="CYTOCHROME C PEROXIDASE-RELATED"/>
    <property type="match status" value="1"/>
</dbReference>
<evidence type="ECO:0000256" key="7">
    <source>
        <dbReference type="ARBA" id="ARBA00023004"/>
    </source>
</evidence>
<keyword evidence="7 9" id="KW-0408">Iron</keyword>
<feature type="binding site" description="axial binding residue" evidence="9">
    <location>
        <position position="251"/>
    </location>
    <ligand>
        <name>heme c</name>
        <dbReference type="ChEBI" id="CHEBI:61717"/>
        <label>2</label>
    </ligand>
    <ligandPart>
        <name>Fe</name>
        <dbReference type="ChEBI" id="CHEBI:18248"/>
    </ligandPart>
</feature>
<keyword evidence="4 10" id="KW-0732">Signal</keyword>
<dbReference type="RefSeq" id="WP_275682186.1">
    <property type="nucleotide sequence ID" value="NZ_JAJLJH010000002.1"/>
</dbReference>
<dbReference type="GO" id="GO:0042597">
    <property type="term" value="C:periplasmic space"/>
    <property type="evidence" value="ECO:0007669"/>
    <property type="project" value="UniProtKB-SubCell"/>
</dbReference>
<dbReference type="InterPro" id="IPR026259">
    <property type="entry name" value="MauG/Cytc_peroxidase"/>
</dbReference>
<feature type="binding site" description="covalent" evidence="8">
    <location>
        <position position="250"/>
    </location>
    <ligand>
        <name>heme c</name>
        <dbReference type="ChEBI" id="CHEBI:61717"/>
        <label>2</label>
    </ligand>
</feature>
<dbReference type="SUPFAM" id="SSF46626">
    <property type="entry name" value="Cytochrome c"/>
    <property type="match status" value="2"/>
</dbReference>
<proteinExistence type="predicted"/>
<dbReference type="EMBL" id="JAJLJH010000002">
    <property type="protein sequence ID" value="MCK9686155.1"/>
    <property type="molecule type" value="Genomic_DNA"/>
</dbReference>
<dbReference type="PROSITE" id="PS51007">
    <property type="entry name" value="CYTC"/>
    <property type="match status" value="2"/>
</dbReference>
<dbReference type="GO" id="GO:0020037">
    <property type="term" value="F:heme binding"/>
    <property type="evidence" value="ECO:0007669"/>
    <property type="project" value="InterPro"/>
</dbReference>
<feature type="binding site" description="axial binding residue" evidence="9">
    <location>
        <position position="94"/>
    </location>
    <ligand>
        <name>heme c</name>
        <dbReference type="ChEBI" id="CHEBI:61717"/>
        <label>1</label>
    </ligand>
    <ligandPart>
        <name>Fe</name>
        <dbReference type="ChEBI" id="CHEBI:18248"/>
    </ligandPart>
</feature>
<evidence type="ECO:0000256" key="4">
    <source>
        <dbReference type="ARBA" id="ARBA00022729"/>
    </source>
</evidence>
<reference evidence="12" key="1">
    <citation type="submission" date="2021-11" db="EMBL/GenBank/DDBJ databases">
        <title>BS-T2-15 a new species belonging to the Comamonadaceae family isolated from the soil of a French oak forest.</title>
        <authorList>
            <person name="Mieszkin S."/>
            <person name="Alain K."/>
        </authorList>
    </citation>
    <scope>NUCLEOTIDE SEQUENCE</scope>
    <source>
        <strain evidence="12">BS-T2-15</strain>
    </source>
</reference>
<dbReference type="InterPro" id="IPR009056">
    <property type="entry name" value="Cyt_c-like_dom"/>
</dbReference>
<feature type="domain" description="Cytochrome c" evidence="11">
    <location>
        <begin position="69"/>
        <end position="167"/>
    </location>
</feature>
<dbReference type="InterPro" id="IPR051395">
    <property type="entry name" value="Cytochrome_c_Peroxidase/MauG"/>
</dbReference>
<keyword evidence="2 8" id="KW-0349">Heme</keyword>
<dbReference type="GO" id="GO:0004130">
    <property type="term" value="F:cytochrome-c peroxidase activity"/>
    <property type="evidence" value="ECO:0007669"/>
    <property type="project" value="TreeGrafter"/>
</dbReference>
<feature type="chain" id="PRO_5040929060" description="Cytochrome c domain-containing protein" evidence="10">
    <location>
        <begin position="33"/>
        <end position="357"/>
    </location>
</feature>
<evidence type="ECO:0000256" key="5">
    <source>
        <dbReference type="ARBA" id="ARBA00022764"/>
    </source>
</evidence>
<dbReference type="GO" id="GO:0009055">
    <property type="term" value="F:electron transfer activity"/>
    <property type="evidence" value="ECO:0007669"/>
    <property type="project" value="InterPro"/>
</dbReference>
<feature type="binding site" description="covalent" evidence="8">
    <location>
        <position position="93"/>
    </location>
    <ligand>
        <name>heme c</name>
        <dbReference type="ChEBI" id="CHEBI:61717"/>
        <label>1</label>
    </ligand>
</feature>
<evidence type="ECO:0000256" key="8">
    <source>
        <dbReference type="PIRSR" id="PIRSR000294-1"/>
    </source>
</evidence>
<evidence type="ECO:0000256" key="3">
    <source>
        <dbReference type="ARBA" id="ARBA00022723"/>
    </source>
</evidence>
<evidence type="ECO:0000256" key="1">
    <source>
        <dbReference type="ARBA" id="ARBA00004418"/>
    </source>
</evidence>
<dbReference type="PIRSF" id="PIRSF000294">
    <property type="entry name" value="Cytochrome-c_peroxidase"/>
    <property type="match status" value="1"/>
</dbReference>
<evidence type="ECO:0000313" key="13">
    <source>
        <dbReference type="Proteomes" id="UP001139353"/>
    </source>
</evidence>
<comment type="PTM">
    <text evidence="8">Binds 2 heme groups per subunit.</text>
</comment>
<comment type="caution">
    <text evidence="12">The sequence shown here is derived from an EMBL/GenBank/DDBJ whole genome shotgun (WGS) entry which is preliminary data.</text>
</comment>
<evidence type="ECO:0000259" key="11">
    <source>
        <dbReference type="PROSITE" id="PS51007"/>
    </source>
</evidence>
<keyword evidence="3 9" id="KW-0479">Metal-binding</keyword>
<evidence type="ECO:0000256" key="6">
    <source>
        <dbReference type="ARBA" id="ARBA00023002"/>
    </source>
</evidence>
<evidence type="ECO:0000256" key="9">
    <source>
        <dbReference type="PIRSR" id="PIRSR000294-2"/>
    </source>
</evidence>
<sequence length="357" mass="37235">MRRSLAAAAGALLAGAVLVALLVLAGNTPAAATDAAALTPSERAAILALGPWPPAPVRDAANPASGSPEGIAFGEALFHSPRLSPTGLRCASCHEPWRHFADGRVVAQGVAAGSRNTPSLLDAARHRRYGWDGARDQLWQQSLRPLQDPREMPADAAQVAALIRSDAALSARHARIFGAPPGTDDERVLREVGLALSAYVETLATPRAPFDDWRDRLAGAGIEPATSDAFPAAARRGLRLFVGRAGCSACHAGPTLGDDAFHVSLVHSMTAPGVLDPGHAGEPANRFRTPGLRDVAATGPWFHDGSAARLCDAVQPHAADPGLEPPLLTALERRDLVAFLRTLSADPPADESSRACD</sequence>
<dbReference type="InterPro" id="IPR004852">
    <property type="entry name" value="Di-haem_cyt_c_peroxidsae"/>
</dbReference>
<dbReference type="Pfam" id="PF03150">
    <property type="entry name" value="CCP_MauG"/>
    <property type="match status" value="1"/>
</dbReference>
<comment type="subcellular location">
    <subcellularLocation>
        <location evidence="1">Periplasm</location>
    </subcellularLocation>
</comment>
<accession>A0A9X1YJR5</accession>
<dbReference type="GO" id="GO:0046872">
    <property type="term" value="F:metal ion binding"/>
    <property type="evidence" value="ECO:0007669"/>
    <property type="project" value="UniProtKB-KW"/>
</dbReference>
<feature type="binding site" description="covalent" evidence="8">
    <location>
        <position position="90"/>
    </location>
    <ligand>
        <name>heme c</name>
        <dbReference type="ChEBI" id="CHEBI:61717"/>
        <label>1</label>
    </ligand>
</feature>
<evidence type="ECO:0000313" key="12">
    <source>
        <dbReference type="EMBL" id="MCK9686155.1"/>
    </source>
</evidence>
<feature type="binding site" description="covalent" evidence="8">
    <location>
        <position position="247"/>
    </location>
    <ligand>
        <name>heme c</name>
        <dbReference type="ChEBI" id="CHEBI:61717"/>
        <label>2</label>
    </ligand>
</feature>
<protein>
    <recommendedName>
        <fullName evidence="11">Cytochrome c domain-containing protein</fullName>
    </recommendedName>
</protein>
<dbReference type="AlphaFoldDB" id="A0A9X1YJR5"/>
<feature type="signal peptide" evidence="10">
    <location>
        <begin position="1"/>
        <end position="32"/>
    </location>
</feature>
<feature type="domain" description="Cytochrome c" evidence="11">
    <location>
        <begin position="232"/>
        <end position="344"/>
    </location>
</feature>
<organism evidence="12 13">
    <name type="scientific">Scleromatobacter humisilvae</name>
    <dbReference type="NCBI Taxonomy" id="2897159"/>
    <lineage>
        <taxon>Bacteria</taxon>
        <taxon>Pseudomonadati</taxon>
        <taxon>Pseudomonadota</taxon>
        <taxon>Betaproteobacteria</taxon>
        <taxon>Burkholderiales</taxon>
        <taxon>Sphaerotilaceae</taxon>
        <taxon>Scleromatobacter</taxon>
    </lineage>
</organism>
<dbReference type="Proteomes" id="UP001139353">
    <property type="component" value="Unassembled WGS sequence"/>
</dbReference>
<dbReference type="InterPro" id="IPR036909">
    <property type="entry name" value="Cyt_c-like_dom_sf"/>
</dbReference>
<keyword evidence="5" id="KW-0574">Periplasm</keyword>